<evidence type="ECO:0000256" key="1">
    <source>
        <dbReference type="ARBA" id="ARBA00023015"/>
    </source>
</evidence>
<evidence type="ECO:0000256" key="3">
    <source>
        <dbReference type="ARBA" id="ARBA00023163"/>
    </source>
</evidence>
<dbReference type="InterPro" id="IPR008920">
    <property type="entry name" value="TF_FadR/GntR_C"/>
</dbReference>
<dbReference type="SUPFAM" id="SSF46785">
    <property type="entry name" value="Winged helix' DNA-binding domain"/>
    <property type="match status" value="1"/>
</dbReference>
<dbReference type="GO" id="GO:0003700">
    <property type="term" value="F:DNA-binding transcription factor activity"/>
    <property type="evidence" value="ECO:0007669"/>
    <property type="project" value="InterPro"/>
</dbReference>
<dbReference type="PANTHER" id="PTHR43537:SF45">
    <property type="entry name" value="GNTR FAMILY REGULATORY PROTEIN"/>
    <property type="match status" value="1"/>
</dbReference>
<protein>
    <submittedName>
        <fullName evidence="5">DNA-binding GntR family transcriptional regulator</fullName>
    </submittedName>
</protein>
<proteinExistence type="predicted"/>
<dbReference type="Pfam" id="PF00392">
    <property type="entry name" value="GntR"/>
    <property type="match status" value="1"/>
</dbReference>
<keyword evidence="3" id="KW-0804">Transcription</keyword>
<dbReference type="RefSeq" id="WP_312873978.1">
    <property type="nucleotide sequence ID" value="NZ_JACHMG010000001.1"/>
</dbReference>
<evidence type="ECO:0000259" key="4">
    <source>
        <dbReference type="PROSITE" id="PS50949"/>
    </source>
</evidence>
<dbReference type="SUPFAM" id="SSF48008">
    <property type="entry name" value="GntR ligand-binding domain-like"/>
    <property type="match status" value="1"/>
</dbReference>
<dbReference type="AlphaFoldDB" id="A0A840IZ12"/>
<dbReference type="InterPro" id="IPR036388">
    <property type="entry name" value="WH-like_DNA-bd_sf"/>
</dbReference>
<dbReference type="Pfam" id="PF07729">
    <property type="entry name" value="FCD"/>
    <property type="match status" value="1"/>
</dbReference>
<dbReference type="SMART" id="SM00895">
    <property type="entry name" value="FCD"/>
    <property type="match status" value="1"/>
</dbReference>
<dbReference type="Gene3D" id="1.20.120.530">
    <property type="entry name" value="GntR ligand-binding domain-like"/>
    <property type="match status" value="1"/>
</dbReference>
<dbReference type="InterPro" id="IPR000524">
    <property type="entry name" value="Tscrpt_reg_HTH_GntR"/>
</dbReference>
<name>A0A840IZ12_9PSEU</name>
<dbReference type="PROSITE" id="PS50949">
    <property type="entry name" value="HTH_GNTR"/>
    <property type="match status" value="1"/>
</dbReference>
<dbReference type="EMBL" id="JACHMG010000001">
    <property type="protein sequence ID" value="MBB4688101.1"/>
    <property type="molecule type" value="Genomic_DNA"/>
</dbReference>
<evidence type="ECO:0000256" key="2">
    <source>
        <dbReference type="ARBA" id="ARBA00023125"/>
    </source>
</evidence>
<keyword evidence="1" id="KW-0805">Transcription regulation</keyword>
<evidence type="ECO:0000313" key="5">
    <source>
        <dbReference type="EMBL" id="MBB4688101.1"/>
    </source>
</evidence>
<keyword evidence="6" id="KW-1185">Reference proteome</keyword>
<organism evidence="5 6">
    <name type="scientific">Amycolatopsis jiangsuensis</name>
    <dbReference type="NCBI Taxonomy" id="1181879"/>
    <lineage>
        <taxon>Bacteria</taxon>
        <taxon>Bacillati</taxon>
        <taxon>Actinomycetota</taxon>
        <taxon>Actinomycetes</taxon>
        <taxon>Pseudonocardiales</taxon>
        <taxon>Pseudonocardiaceae</taxon>
        <taxon>Amycolatopsis</taxon>
    </lineage>
</organism>
<dbReference type="CDD" id="cd07377">
    <property type="entry name" value="WHTH_GntR"/>
    <property type="match status" value="1"/>
</dbReference>
<comment type="caution">
    <text evidence="5">The sequence shown here is derived from an EMBL/GenBank/DDBJ whole genome shotgun (WGS) entry which is preliminary data.</text>
</comment>
<evidence type="ECO:0000313" key="6">
    <source>
        <dbReference type="Proteomes" id="UP000581769"/>
    </source>
</evidence>
<accession>A0A840IZ12</accession>
<reference evidence="5 6" key="1">
    <citation type="submission" date="2020-08" db="EMBL/GenBank/DDBJ databases">
        <title>Sequencing the genomes of 1000 actinobacteria strains.</title>
        <authorList>
            <person name="Klenk H.-P."/>
        </authorList>
    </citation>
    <scope>NUCLEOTIDE SEQUENCE [LARGE SCALE GENOMIC DNA]</scope>
    <source>
        <strain evidence="5 6">DSM 45859</strain>
    </source>
</reference>
<keyword evidence="2 5" id="KW-0238">DNA-binding</keyword>
<gene>
    <name evidence="5" type="ORF">BJY18_005586</name>
</gene>
<dbReference type="PANTHER" id="PTHR43537">
    <property type="entry name" value="TRANSCRIPTIONAL REGULATOR, GNTR FAMILY"/>
    <property type="match status" value="1"/>
</dbReference>
<dbReference type="Gene3D" id="1.10.10.10">
    <property type="entry name" value="Winged helix-like DNA-binding domain superfamily/Winged helix DNA-binding domain"/>
    <property type="match status" value="1"/>
</dbReference>
<dbReference type="GO" id="GO:0003677">
    <property type="term" value="F:DNA binding"/>
    <property type="evidence" value="ECO:0007669"/>
    <property type="project" value="UniProtKB-KW"/>
</dbReference>
<dbReference type="Proteomes" id="UP000581769">
    <property type="component" value="Unassembled WGS sequence"/>
</dbReference>
<sequence>MVTEDSPPGLEADRGLLSRTSTAERVAGVLRTRIAEGFFLPGGRLSEQDIGSALGVSRNTLREAFRLLTHERLLVHELNRGVFVRMPSVEDLRDIYRVRRIVECAAVREVTAKPAAYGRIAATVADGDRAVRQARWQDLGTANIRFHTELVALAGSERVAELMKGLTAELRLVFHVMADPRRFHERYLPRNHEILTALGSGDGIRTADLLSTYLDDAEAQLVEAYTERVPRN</sequence>
<dbReference type="InterPro" id="IPR036390">
    <property type="entry name" value="WH_DNA-bd_sf"/>
</dbReference>
<feature type="domain" description="HTH gntR-type" evidence="4">
    <location>
        <begin position="20"/>
        <end position="87"/>
    </location>
</feature>
<dbReference type="SMART" id="SM00345">
    <property type="entry name" value="HTH_GNTR"/>
    <property type="match status" value="1"/>
</dbReference>
<dbReference type="InterPro" id="IPR011711">
    <property type="entry name" value="GntR_C"/>
</dbReference>